<keyword evidence="6" id="KW-1185">Reference proteome</keyword>
<comment type="caution">
    <text evidence="5">The sequence shown here is derived from an EMBL/GenBank/DDBJ whole genome shotgun (WGS) entry which is preliminary data.</text>
</comment>
<dbReference type="RefSeq" id="WP_101466973.1">
    <property type="nucleotide sequence ID" value="NZ_PJMW01000002.1"/>
</dbReference>
<dbReference type="AlphaFoldDB" id="A0A2N3VHV4"/>
<protein>
    <submittedName>
        <fullName evidence="5">DNA-binding MarR family transcriptional regulator</fullName>
    </submittedName>
</protein>
<organism evidence="5 6">
    <name type="scientific">Nocardia fluminea</name>
    <dbReference type="NCBI Taxonomy" id="134984"/>
    <lineage>
        <taxon>Bacteria</taxon>
        <taxon>Bacillati</taxon>
        <taxon>Actinomycetota</taxon>
        <taxon>Actinomycetes</taxon>
        <taxon>Mycobacteriales</taxon>
        <taxon>Nocardiaceae</taxon>
        <taxon>Nocardia</taxon>
    </lineage>
</organism>
<dbReference type="InterPro" id="IPR036390">
    <property type="entry name" value="WH_DNA-bd_sf"/>
</dbReference>
<dbReference type="InterPro" id="IPR023187">
    <property type="entry name" value="Tscrpt_reg_MarR-type_CS"/>
</dbReference>
<dbReference type="PRINTS" id="PR00598">
    <property type="entry name" value="HTHMARR"/>
</dbReference>
<evidence type="ECO:0000256" key="2">
    <source>
        <dbReference type="ARBA" id="ARBA00023125"/>
    </source>
</evidence>
<accession>A0A2N3VHV4</accession>
<dbReference type="GO" id="GO:0006950">
    <property type="term" value="P:response to stress"/>
    <property type="evidence" value="ECO:0007669"/>
    <property type="project" value="TreeGrafter"/>
</dbReference>
<dbReference type="Gene3D" id="1.10.10.10">
    <property type="entry name" value="Winged helix-like DNA-binding domain superfamily/Winged helix DNA-binding domain"/>
    <property type="match status" value="1"/>
</dbReference>
<dbReference type="PANTHER" id="PTHR33164:SF106">
    <property type="entry name" value="TRANSCRIPTIONAL REGULATORY PROTEIN"/>
    <property type="match status" value="1"/>
</dbReference>
<dbReference type="Proteomes" id="UP000233766">
    <property type="component" value="Unassembled WGS sequence"/>
</dbReference>
<dbReference type="PANTHER" id="PTHR33164">
    <property type="entry name" value="TRANSCRIPTIONAL REGULATOR, MARR FAMILY"/>
    <property type="match status" value="1"/>
</dbReference>
<dbReference type="InterPro" id="IPR036388">
    <property type="entry name" value="WH-like_DNA-bd_sf"/>
</dbReference>
<dbReference type="InterPro" id="IPR039422">
    <property type="entry name" value="MarR/SlyA-like"/>
</dbReference>
<dbReference type="PROSITE" id="PS50995">
    <property type="entry name" value="HTH_MARR_2"/>
    <property type="match status" value="1"/>
</dbReference>
<evidence type="ECO:0000259" key="4">
    <source>
        <dbReference type="PROSITE" id="PS50995"/>
    </source>
</evidence>
<dbReference type="SMART" id="SM00347">
    <property type="entry name" value="HTH_MARR"/>
    <property type="match status" value="1"/>
</dbReference>
<dbReference type="GO" id="GO:0003700">
    <property type="term" value="F:DNA-binding transcription factor activity"/>
    <property type="evidence" value="ECO:0007669"/>
    <property type="project" value="InterPro"/>
</dbReference>
<dbReference type="InterPro" id="IPR000835">
    <property type="entry name" value="HTH_MarR-typ"/>
</dbReference>
<name>A0A2N3VHV4_9NOCA</name>
<gene>
    <name evidence="5" type="ORF">ATK86_5657</name>
</gene>
<evidence type="ECO:0000256" key="1">
    <source>
        <dbReference type="ARBA" id="ARBA00023015"/>
    </source>
</evidence>
<sequence length="177" mass="18876">MDDDTADTNPAADRAELETGIARDIRALTAISEQIGHVFARSNDLRPNDFRALMHVATADAEGAPISAGRLSKVMGISAPAVTYLVERMIESGHLERVPDPADRRRVNLTYTDQGMSVAAGFFGPLGSRTRAAMAALPDADLTAAHRVLVSVTTALREFYAEIPGPAAEQTHPEPGI</sequence>
<reference evidence="5 6" key="1">
    <citation type="submission" date="2017-12" db="EMBL/GenBank/DDBJ databases">
        <title>Sequencing the genomes of 1000 Actinobacteria strains.</title>
        <authorList>
            <person name="Klenk H.-P."/>
        </authorList>
    </citation>
    <scope>NUCLEOTIDE SEQUENCE [LARGE SCALE GENOMIC DNA]</scope>
    <source>
        <strain evidence="5 6">DSM 44489</strain>
    </source>
</reference>
<keyword evidence="3" id="KW-0804">Transcription</keyword>
<dbReference type="Pfam" id="PF12802">
    <property type="entry name" value="MarR_2"/>
    <property type="match status" value="1"/>
</dbReference>
<feature type="domain" description="HTH marR-type" evidence="4">
    <location>
        <begin position="14"/>
        <end position="154"/>
    </location>
</feature>
<evidence type="ECO:0000256" key="3">
    <source>
        <dbReference type="ARBA" id="ARBA00023163"/>
    </source>
</evidence>
<keyword evidence="1" id="KW-0805">Transcription regulation</keyword>
<dbReference type="GO" id="GO:0003677">
    <property type="term" value="F:DNA binding"/>
    <property type="evidence" value="ECO:0007669"/>
    <property type="project" value="UniProtKB-KW"/>
</dbReference>
<dbReference type="EMBL" id="PJMW01000002">
    <property type="protein sequence ID" value="PKV81194.1"/>
    <property type="molecule type" value="Genomic_DNA"/>
</dbReference>
<dbReference type="SUPFAM" id="SSF46785">
    <property type="entry name" value="Winged helix' DNA-binding domain"/>
    <property type="match status" value="1"/>
</dbReference>
<proteinExistence type="predicted"/>
<evidence type="ECO:0000313" key="5">
    <source>
        <dbReference type="EMBL" id="PKV81194.1"/>
    </source>
</evidence>
<evidence type="ECO:0000313" key="6">
    <source>
        <dbReference type="Proteomes" id="UP000233766"/>
    </source>
</evidence>
<dbReference type="OrthoDB" id="162531at2"/>
<dbReference type="PROSITE" id="PS01117">
    <property type="entry name" value="HTH_MARR_1"/>
    <property type="match status" value="1"/>
</dbReference>
<keyword evidence="2 5" id="KW-0238">DNA-binding</keyword>